<accession>A0A2M8P2F3</accession>
<evidence type="ECO:0000313" key="2">
    <source>
        <dbReference type="Proteomes" id="UP000228921"/>
    </source>
</evidence>
<evidence type="ECO:0008006" key="3">
    <source>
        <dbReference type="Google" id="ProtNLM"/>
    </source>
</evidence>
<comment type="caution">
    <text evidence="1">The sequence shown here is derived from an EMBL/GenBank/DDBJ whole genome shotgun (WGS) entry which is preliminary data.</text>
</comment>
<protein>
    <recommendedName>
        <fullName evidence="3">Zinc-finger domain-containing protein</fullName>
    </recommendedName>
</protein>
<gene>
    <name evidence="1" type="ORF">CUN51_01980</name>
</gene>
<organism evidence="1 2">
    <name type="scientific">Candidatus Thermofonsia Clade 1 bacterium</name>
    <dbReference type="NCBI Taxonomy" id="2364210"/>
    <lineage>
        <taxon>Bacteria</taxon>
        <taxon>Bacillati</taxon>
        <taxon>Chloroflexota</taxon>
        <taxon>Candidatus Thermofontia</taxon>
        <taxon>Candidatus Thermofonsia Clade 1</taxon>
    </lineage>
</organism>
<proteinExistence type="predicted"/>
<name>A0A2M8P2F3_9CHLR</name>
<dbReference type="Proteomes" id="UP000228921">
    <property type="component" value="Unassembled WGS sequence"/>
</dbReference>
<dbReference type="AlphaFoldDB" id="A0A2M8P2F3"/>
<evidence type="ECO:0000313" key="1">
    <source>
        <dbReference type="EMBL" id="PJF31733.1"/>
    </source>
</evidence>
<dbReference type="EMBL" id="PGTK01000002">
    <property type="protein sequence ID" value="PJF31733.1"/>
    <property type="molecule type" value="Genomic_DNA"/>
</dbReference>
<reference evidence="1 2" key="1">
    <citation type="submission" date="2017-11" db="EMBL/GenBank/DDBJ databases">
        <title>Evolution of Phototrophy in the Chloroflexi Phylum Driven by Horizontal Gene Transfer.</title>
        <authorList>
            <person name="Ward L.M."/>
            <person name="Hemp J."/>
            <person name="Shih P.M."/>
            <person name="Mcglynn S.E."/>
            <person name="Fischer W."/>
        </authorList>
    </citation>
    <scope>NUCLEOTIDE SEQUENCE [LARGE SCALE GENOMIC DNA]</scope>
    <source>
        <strain evidence="1">CP2_2F</strain>
    </source>
</reference>
<sequence>MNTNPLSRYERTRKLLKLWLNVPEVPLSCDDCADHMDCLVELLLADASPIGILAAVKQHIEHCHCCRTEFEALLSILRMERTDSP</sequence>